<protein>
    <submittedName>
        <fullName evidence="1">Uncharacterized protein</fullName>
    </submittedName>
</protein>
<feature type="non-terminal residue" evidence="1">
    <location>
        <position position="127"/>
    </location>
</feature>
<name>X1B3W8_9ZZZZ</name>
<sequence length="127" mass="15082">MKPEINKLDYSSYRVPYIEEFIPGFEYEYVYGVLVENRTPIDKLCKVLVGSTILKAQIIDSNKNNETIHVKFLEPGHNASYMRVMGYSYNPINNEDTKIPMQNVYAFKGFEQPYKWYTPKRYFWKKG</sequence>
<reference evidence="1" key="1">
    <citation type="journal article" date="2014" name="Front. Microbiol.">
        <title>High frequency of phylogenetically diverse reductive dehalogenase-homologous genes in deep subseafloor sedimentary metagenomes.</title>
        <authorList>
            <person name="Kawai M."/>
            <person name="Futagami T."/>
            <person name="Toyoda A."/>
            <person name="Takaki Y."/>
            <person name="Nishi S."/>
            <person name="Hori S."/>
            <person name="Arai W."/>
            <person name="Tsubouchi T."/>
            <person name="Morono Y."/>
            <person name="Uchiyama I."/>
            <person name="Ito T."/>
            <person name="Fujiyama A."/>
            <person name="Inagaki F."/>
            <person name="Takami H."/>
        </authorList>
    </citation>
    <scope>NUCLEOTIDE SEQUENCE</scope>
    <source>
        <strain evidence="1">Expedition CK06-06</strain>
    </source>
</reference>
<gene>
    <name evidence="1" type="ORF">S01H4_23027</name>
</gene>
<dbReference type="AlphaFoldDB" id="X1B3W8"/>
<proteinExistence type="predicted"/>
<accession>X1B3W8</accession>
<organism evidence="1">
    <name type="scientific">marine sediment metagenome</name>
    <dbReference type="NCBI Taxonomy" id="412755"/>
    <lineage>
        <taxon>unclassified sequences</taxon>
        <taxon>metagenomes</taxon>
        <taxon>ecological metagenomes</taxon>
    </lineage>
</organism>
<evidence type="ECO:0000313" key="1">
    <source>
        <dbReference type="EMBL" id="GAG89750.1"/>
    </source>
</evidence>
<comment type="caution">
    <text evidence="1">The sequence shown here is derived from an EMBL/GenBank/DDBJ whole genome shotgun (WGS) entry which is preliminary data.</text>
</comment>
<dbReference type="EMBL" id="BART01010631">
    <property type="protein sequence ID" value="GAG89750.1"/>
    <property type="molecule type" value="Genomic_DNA"/>
</dbReference>